<dbReference type="NCBIfam" id="TIGR03854">
    <property type="entry name" value="F420_MSMEG_3544"/>
    <property type="match status" value="1"/>
</dbReference>
<protein>
    <submittedName>
        <fullName evidence="3">TIGR03854 family LLM class F420-dependent oxidoreductase</fullName>
    </submittedName>
</protein>
<dbReference type="Proteomes" id="UP001499967">
    <property type="component" value="Unassembled WGS sequence"/>
</dbReference>
<organism evidence="3 4">
    <name type="scientific">Pseudonocardia zijingensis</name>
    <dbReference type="NCBI Taxonomy" id="153376"/>
    <lineage>
        <taxon>Bacteria</taxon>
        <taxon>Bacillati</taxon>
        <taxon>Actinomycetota</taxon>
        <taxon>Actinomycetes</taxon>
        <taxon>Pseudonocardiales</taxon>
        <taxon>Pseudonocardiaceae</taxon>
        <taxon>Pseudonocardia</taxon>
    </lineage>
</organism>
<dbReference type="PANTHER" id="PTHR43244">
    <property type="match status" value="1"/>
</dbReference>
<keyword evidence="4" id="KW-1185">Reference proteome</keyword>
<name>A0ABN1NDY3_9PSEU</name>
<dbReference type="InterPro" id="IPR036661">
    <property type="entry name" value="Luciferase-like_sf"/>
</dbReference>
<sequence>MTGVKVRIGIGSLPLAGGAGPGPELAELVDELEARRIDSLWLADQASLPLIDPLVGMGFAVARTRTLKVGSGVIVLPGRNPALVAAQLASLTALAPKRILPAFGVRPAVAAERQLFPAPDGARAALFDESLEVVRRLLAEPRVTHHGRFFHLDDVSVGPLPPRPPDIWLGGRAPAGLRRIGRLADGWLGSFVTPDEARDARAQIERAAAEAGREIEDDHYGTNIAVVAPDASAAEVAAARERAARRRPDLEPADLVPHGWGEARELVRRYVDAGLTKFVVRPAAPVASWTAFLDEFTAELRPLEDELSDE</sequence>
<comment type="caution">
    <text evidence="3">The sequence shown here is derived from an EMBL/GenBank/DDBJ whole genome shotgun (WGS) entry which is preliminary data.</text>
</comment>
<evidence type="ECO:0000313" key="3">
    <source>
        <dbReference type="EMBL" id="GAA0903651.1"/>
    </source>
</evidence>
<dbReference type="InterPro" id="IPR011251">
    <property type="entry name" value="Luciferase-like_dom"/>
</dbReference>
<dbReference type="PANTHER" id="PTHR43244:SF1">
    <property type="entry name" value="5,10-METHYLENETETRAHYDROMETHANOPTERIN REDUCTASE"/>
    <property type="match status" value="1"/>
</dbReference>
<keyword evidence="1" id="KW-0560">Oxidoreductase</keyword>
<dbReference type="InterPro" id="IPR050564">
    <property type="entry name" value="F420-G6PD/mer"/>
</dbReference>
<evidence type="ECO:0000259" key="2">
    <source>
        <dbReference type="Pfam" id="PF00296"/>
    </source>
</evidence>
<feature type="domain" description="Luciferase-like" evidence="2">
    <location>
        <begin position="21"/>
        <end position="262"/>
    </location>
</feature>
<evidence type="ECO:0000313" key="4">
    <source>
        <dbReference type="Proteomes" id="UP001499967"/>
    </source>
</evidence>
<reference evidence="3 4" key="1">
    <citation type="journal article" date="2019" name="Int. J. Syst. Evol. Microbiol.">
        <title>The Global Catalogue of Microorganisms (GCM) 10K type strain sequencing project: providing services to taxonomists for standard genome sequencing and annotation.</title>
        <authorList>
            <consortium name="The Broad Institute Genomics Platform"/>
            <consortium name="The Broad Institute Genome Sequencing Center for Infectious Disease"/>
            <person name="Wu L."/>
            <person name="Ma J."/>
        </authorList>
    </citation>
    <scope>NUCLEOTIDE SEQUENCE [LARGE SCALE GENOMIC DNA]</scope>
    <source>
        <strain evidence="3 4">JCM 11117</strain>
    </source>
</reference>
<dbReference type="Pfam" id="PF00296">
    <property type="entry name" value="Bac_luciferase"/>
    <property type="match status" value="1"/>
</dbReference>
<dbReference type="Gene3D" id="3.20.20.30">
    <property type="entry name" value="Luciferase-like domain"/>
    <property type="match status" value="1"/>
</dbReference>
<evidence type="ECO:0000256" key="1">
    <source>
        <dbReference type="ARBA" id="ARBA00023002"/>
    </source>
</evidence>
<proteinExistence type="predicted"/>
<gene>
    <name evidence="3" type="ORF">GCM10009559_71270</name>
</gene>
<dbReference type="SUPFAM" id="SSF51679">
    <property type="entry name" value="Bacterial luciferase-like"/>
    <property type="match status" value="1"/>
</dbReference>
<accession>A0ABN1NDY3</accession>
<dbReference type="EMBL" id="BAAAHP010000253">
    <property type="protein sequence ID" value="GAA0903651.1"/>
    <property type="molecule type" value="Genomic_DNA"/>
</dbReference>
<dbReference type="InterPro" id="IPR022402">
    <property type="entry name" value="F420_OxRdatse_MSMEG3544_pred"/>
</dbReference>